<dbReference type="SUPFAM" id="SSF55961">
    <property type="entry name" value="Bet v1-like"/>
    <property type="match status" value="1"/>
</dbReference>
<dbReference type="InterPro" id="IPR019587">
    <property type="entry name" value="Polyketide_cyclase/dehydratase"/>
</dbReference>
<name>A0A841GND7_9BACT</name>
<keyword evidence="2" id="KW-1185">Reference proteome</keyword>
<protein>
    <recommendedName>
        <fullName evidence="3">SRPBCC family protein</fullName>
    </recommendedName>
</protein>
<comment type="caution">
    <text evidence="1">The sequence shown here is derived from an EMBL/GenBank/DDBJ whole genome shotgun (WGS) entry which is preliminary data.</text>
</comment>
<sequence length="140" mass="16559">MFELLHDYDRRLEWDTLLRDARLCPGWSRAQLHATSVCTGRWYLGGIALKTEYVSFRPPAVAAVKMLNRPPFFEKFAATMLHRDTADGGSSVEYIYQFTARPRWLRWLLHPVMGAFFRWETRKRLLSLRRHFALREGRGD</sequence>
<dbReference type="Pfam" id="PF10604">
    <property type="entry name" value="Polyketide_cyc2"/>
    <property type="match status" value="1"/>
</dbReference>
<dbReference type="InterPro" id="IPR023393">
    <property type="entry name" value="START-like_dom_sf"/>
</dbReference>
<evidence type="ECO:0008006" key="3">
    <source>
        <dbReference type="Google" id="ProtNLM"/>
    </source>
</evidence>
<dbReference type="Proteomes" id="UP000582837">
    <property type="component" value="Unassembled WGS sequence"/>
</dbReference>
<dbReference type="Gene3D" id="3.30.530.20">
    <property type="match status" value="1"/>
</dbReference>
<dbReference type="EMBL" id="JACHIA010000001">
    <property type="protein sequence ID" value="MBB6068832.1"/>
    <property type="molecule type" value="Genomic_DNA"/>
</dbReference>
<evidence type="ECO:0000313" key="2">
    <source>
        <dbReference type="Proteomes" id="UP000582837"/>
    </source>
</evidence>
<proteinExistence type="predicted"/>
<organism evidence="1 2">
    <name type="scientific">Longimicrobium terrae</name>
    <dbReference type="NCBI Taxonomy" id="1639882"/>
    <lineage>
        <taxon>Bacteria</taxon>
        <taxon>Pseudomonadati</taxon>
        <taxon>Gemmatimonadota</taxon>
        <taxon>Longimicrobiia</taxon>
        <taxon>Longimicrobiales</taxon>
        <taxon>Longimicrobiaceae</taxon>
        <taxon>Longimicrobium</taxon>
    </lineage>
</organism>
<reference evidence="1 2" key="1">
    <citation type="submission" date="2020-08" db="EMBL/GenBank/DDBJ databases">
        <title>Genomic Encyclopedia of Type Strains, Phase IV (KMG-IV): sequencing the most valuable type-strain genomes for metagenomic binning, comparative biology and taxonomic classification.</title>
        <authorList>
            <person name="Goeker M."/>
        </authorList>
    </citation>
    <scope>NUCLEOTIDE SEQUENCE [LARGE SCALE GENOMIC DNA]</scope>
    <source>
        <strain evidence="1 2">DSM 29007</strain>
    </source>
</reference>
<gene>
    <name evidence="1" type="ORF">HNQ61_000443</name>
</gene>
<evidence type="ECO:0000313" key="1">
    <source>
        <dbReference type="EMBL" id="MBB6068832.1"/>
    </source>
</evidence>
<dbReference type="AlphaFoldDB" id="A0A841GND7"/>
<accession>A0A841GND7</accession>